<name>A0A7W7U9E9_9ACTN</name>
<evidence type="ECO:0000313" key="2">
    <source>
        <dbReference type="Proteomes" id="UP000582643"/>
    </source>
</evidence>
<comment type="caution">
    <text evidence="1">The sequence shown here is derived from an EMBL/GenBank/DDBJ whole genome shotgun (WGS) entry which is preliminary data.</text>
</comment>
<accession>A0A7W7U9E9</accession>
<organism evidence="1 2">
    <name type="scientific">Streptomyces nymphaeiformis</name>
    <dbReference type="NCBI Taxonomy" id="2663842"/>
    <lineage>
        <taxon>Bacteria</taxon>
        <taxon>Bacillati</taxon>
        <taxon>Actinomycetota</taxon>
        <taxon>Actinomycetes</taxon>
        <taxon>Kitasatosporales</taxon>
        <taxon>Streptomycetaceae</taxon>
        <taxon>Streptomyces</taxon>
    </lineage>
</organism>
<dbReference type="Proteomes" id="UP000582643">
    <property type="component" value="Unassembled WGS sequence"/>
</dbReference>
<dbReference type="RefSeq" id="WP_221519027.1">
    <property type="nucleotide sequence ID" value="NZ_JACHJY010000017.1"/>
</dbReference>
<evidence type="ECO:0000313" key="1">
    <source>
        <dbReference type="EMBL" id="MBB4987101.1"/>
    </source>
</evidence>
<proteinExistence type="predicted"/>
<sequence>MSFDLAVLAMDESADAAAARAMFDRCTSDHHDEGELDERVVGFYERLRSLFPDRPPFAAESPWMSTPLMIGIDHVIMNLSFSSRSGAAIKAIEELAAEFRLVIWDPQSQDAHPPGRD</sequence>
<reference evidence="1 2" key="1">
    <citation type="submission" date="2020-08" db="EMBL/GenBank/DDBJ databases">
        <title>Genomic Encyclopedia of Type Strains, Phase III (KMG-III): the genomes of soil and plant-associated and newly described type strains.</title>
        <authorList>
            <person name="Whitman W."/>
        </authorList>
    </citation>
    <scope>NUCLEOTIDE SEQUENCE [LARGE SCALE GENOMIC DNA]</scope>
    <source>
        <strain evidence="1 2">SFB5A</strain>
    </source>
</reference>
<protein>
    <submittedName>
        <fullName evidence="1">Uncharacterized protein</fullName>
    </submittedName>
</protein>
<keyword evidence="2" id="KW-1185">Reference proteome</keyword>
<gene>
    <name evidence="1" type="ORF">GGE06_008073</name>
</gene>
<dbReference type="EMBL" id="JACHJY010000017">
    <property type="protein sequence ID" value="MBB4987101.1"/>
    <property type="molecule type" value="Genomic_DNA"/>
</dbReference>
<dbReference type="AlphaFoldDB" id="A0A7W7U9E9"/>